<protein>
    <submittedName>
        <fullName evidence="1">Uncharacterized protein</fullName>
    </submittedName>
</protein>
<evidence type="ECO:0000313" key="1">
    <source>
        <dbReference type="EMBL" id="TGD57502.1"/>
    </source>
</evidence>
<dbReference type="EMBL" id="SRLH01000005">
    <property type="protein sequence ID" value="TGD57502.1"/>
    <property type="molecule type" value="Genomic_DNA"/>
</dbReference>
<reference evidence="1 2" key="1">
    <citation type="submission" date="2019-04" db="EMBL/GenBank/DDBJ databases">
        <title>Flavobacterium sp. strain DS2-A Genome sequencing and assembly.</title>
        <authorList>
            <person name="Kim I."/>
        </authorList>
    </citation>
    <scope>NUCLEOTIDE SEQUENCE [LARGE SCALE GENOMIC DNA]</scope>
    <source>
        <strain evidence="1 2">DS2-A</strain>
    </source>
</reference>
<dbReference type="RefSeq" id="WP_135526493.1">
    <property type="nucleotide sequence ID" value="NZ_SRLH01000005.1"/>
</dbReference>
<accession>A0A4Z0L542</accession>
<gene>
    <name evidence="1" type="ORF">E4635_09925</name>
</gene>
<dbReference type="Proteomes" id="UP000297407">
    <property type="component" value="Unassembled WGS sequence"/>
</dbReference>
<keyword evidence="2" id="KW-1185">Reference proteome</keyword>
<dbReference type="OrthoDB" id="8263000at2"/>
<evidence type="ECO:0000313" key="2">
    <source>
        <dbReference type="Proteomes" id="UP000297407"/>
    </source>
</evidence>
<proteinExistence type="predicted"/>
<organism evidence="1 2">
    <name type="scientific">Flavobacterium humi</name>
    <dbReference type="NCBI Taxonomy" id="2562683"/>
    <lineage>
        <taxon>Bacteria</taxon>
        <taxon>Pseudomonadati</taxon>
        <taxon>Bacteroidota</taxon>
        <taxon>Flavobacteriia</taxon>
        <taxon>Flavobacteriales</taxon>
        <taxon>Flavobacteriaceae</taxon>
        <taxon>Flavobacterium</taxon>
    </lineage>
</organism>
<comment type="caution">
    <text evidence="1">The sequence shown here is derived from an EMBL/GenBank/DDBJ whole genome shotgun (WGS) entry which is preliminary data.</text>
</comment>
<name>A0A4Z0L542_9FLAO</name>
<sequence>MLQEYYIEKDRTLLPSQDFQFLLREGLKYIEQLGPKFWTDYNPHDPGVTILDVLCYAITELGYRADFDIKDVLTNQDGLIQNNTFFSAATIFTNAPLTETDYRKLLIDIEGVSNAWLLATKKELDLAGYRKPNDAEASLYINKIEDKLSLKNTDKNGTILPKLALRGLNKVKIELEEDPVLGDLNTLLLEYAFWAQNRWVNLKVVPQFTDWKHPDAALFGKMNKPSKITISSIKKVQDIVYLIVNRYTKPSDSLHFRIFVEDPAEIDVALQHFSTEKNVTEIISLFEQKKEKIQDIFSTIEIKLHQNRNLTEDYLCTEIIEKVSIGICADIELEPGADSIEIMSQIQIAIDKVISPKITFYTLSQLVNEGYHSEDIFLGPKLLHGFLKDEEIEKAQLAKEIHASDIIAVLMEIKGIKSVRNLLMTAYNLLGKPITGAMNKSWVLELSGEVKPVFDAEKSKLLLFQKNIPFLLTENQWMLVEQKVLMYKTQFSQKKLQNTKNDFEIENGDHFEFQKYYSIQDEFPVNYGLGKNPVSDKETDLRKAQAKQLKGYLYFYEQIIADFFSQLYNAKDLFDTKPLDRTYFPMYLEKNDLNGADFYSKELYSASLQSALVNGESPDDVSLYETKTQYYERRNRVLDHLMARFSESFNDYVFMMYRMSNDTMGMGGLSFDYQDLIKDKQDFLNSYPVISSNRGLGVDYLNAEIVAQTLQFNIFWNTDHRGGYERRTAKLLGINAIPLRDIVTEEAPQTQWTVNTETEDFLFKIIAPGVNLQQKWDWAQLHFLDQNLYRIDNYGPNFYLYLVDGTTKIAKLDKRFASEKEAYAYLQEMIKILNVYYENFYCLEHILLRPFNNSVFKDDDLLSVCLNDECNDEANNDPYSFKATIVLPGYLSRFKNLIFRKYAEKIFRQEAPAHVLLKICWVNAEDMLGFQKKYKAWLESYRYYRLKFCENALTQSMETTYKTTLHELMVAVKELNTIYPEGNLYDCQLSESNNPIVLGNTSLGTL</sequence>
<dbReference type="AlphaFoldDB" id="A0A4Z0L542"/>